<dbReference type="SUPFAM" id="SSF51905">
    <property type="entry name" value="FAD/NAD(P)-binding domain"/>
    <property type="match status" value="1"/>
</dbReference>
<sequence length="469" mass="52622">MSKTQPSQPFTAILIGGSISGLILAHMFSRAKINFILLEARDTISPQLGAGITIQANGSRILDQMGLLGPMEHFLTPMGRQWRRKSNGEVVKCMEWPVGIEGRLGYSIGIAERRMLLRSLYEQLEDKSKILVNKKVLSFDHGEDEVSVRCEDGSMYVGDLVVGVDGVHSRTRREMQRIAEEASPGLMVGDMNKVSAEYNAIFGISAASPHLIPGESHISSDIDKSSLMFVSKHGLPQWFFFTKLDKRYYGDEIPRYTKEQMEKQAEENGDFCVTGNMTLRELMRETTSLSYLSLEEANHEHWSWGRIVCVGDSIHKMTPNMGQGGNQAIESAATLTNTLHTLLTANPHPTTSQLSAALKKYQDLRTQRSKLFVKLSGVVTRDDALANLRNVLRFLYVPPLEQEKFLDIQTQLYATGPYLEFLPQPERIVGNRSWGLDEEGGFLEKNEKTRARHVIQTDGKALLITNARF</sequence>
<dbReference type="InterPro" id="IPR002938">
    <property type="entry name" value="FAD-bd"/>
</dbReference>
<evidence type="ECO:0000256" key="4">
    <source>
        <dbReference type="ARBA" id="ARBA00023002"/>
    </source>
</evidence>
<evidence type="ECO:0000259" key="6">
    <source>
        <dbReference type="Pfam" id="PF01494"/>
    </source>
</evidence>
<dbReference type="GO" id="GO:0004497">
    <property type="term" value="F:monooxygenase activity"/>
    <property type="evidence" value="ECO:0007669"/>
    <property type="project" value="InterPro"/>
</dbReference>
<evidence type="ECO:0000313" key="8">
    <source>
        <dbReference type="Proteomes" id="UP000701801"/>
    </source>
</evidence>
<dbReference type="InterPro" id="IPR036188">
    <property type="entry name" value="FAD/NAD-bd_sf"/>
</dbReference>
<dbReference type="GO" id="GO:0071949">
    <property type="term" value="F:FAD binding"/>
    <property type="evidence" value="ECO:0007669"/>
    <property type="project" value="InterPro"/>
</dbReference>
<dbReference type="EMBL" id="CAJVRM010000240">
    <property type="protein sequence ID" value="CAG8978014.1"/>
    <property type="molecule type" value="Genomic_DNA"/>
</dbReference>
<dbReference type="Pfam" id="PF01494">
    <property type="entry name" value="FAD_binding_3"/>
    <property type="match status" value="1"/>
</dbReference>
<dbReference type="Proteomes" id="UP000701801">
    <property type="component" value="Unassembled WGS sequence"/>
</dbReference>
<reference evidence="7" key="1">
    <citation type="submission" date="2021-07" db="EMBL/GenBank/DDBJ databases">
        <authorList>
            <person name="Durling M."/>
        </authorList>
    </citation>
    <scope>NUCLEOTIDE SEQUENCE</scope>
</reference>
<dbReference type="PRINTS" id="PR00420">
    <property type="entry name" value="RNGMNOXGNASE"/>
</dbReference>
<accession>A0A9N9Q7I4</accession>
<evidence type="ECO:0000256" key="2">
    <source>
        <dbReference type="ARBA" id="ARBA00022630"/>
    </source>
</evidence>
<feature type="domain" description="FAD-binding" evidence="6">
    <location>
        <begin position="12"/>
        <end position="345"/>
    </location>
</feature>
<keyword evidence="3" id="KW-0274">FAD</keyword>
<dbReference type="Gene3D" id="3.50.50.60">
    <property type="entry name" value="FAD/NAD(P)-binding domain"/>
    <property type="match status" value="1"/>
</dbReference>
<keyword evidence="5" id="KW-0472">Membrane</keyword>
<comment type="similarity">
    <text evidence="1">Belongs to the paxM FAD-dependent monooxygenase family.</text>
</comment>
<dbReference type="PANTHER" id="PTHR47356">
    <property type="entry name" value="FAD-DEPENDENT MONOOXYGENASE ASQG-RELATED"/>
    <property type="match status" value="1"/>
</dbReference>
<dbReference type="InterPro" id="IPR050562">
    <property type="entry name" value="FAD_mOase_fung"/>
</dbReference>
<protein>
    <recommendedName>
        <fullName evidence="6">FAD-binding domain-containing protein</fullName>
    </recommendedName>
</protein>
<feature type="transmembrane region" description="Helical" evidence="5">
    <location>
        <begin position="12"/>
        <end position="29"/>
    </location>
</feature>
<evidence type="ECO:0000256" key="5">
    <source>
        <dbReference type="SAM" id="Phobius"/>
    </source>
</evidence>
<gene>
    <name evidence="7" type="ORF">HYALB_00000684</name>
</gene>
<dbReference type="AlphaFoldDB" id="A0A9N9Q7I4"/>
<evidence type="ECO:0000313" key="7">
    <source>
        <dbReference type="EMBL" id="CAG8978014.1"/>
    </source>
</evidence>
<evidence type="ECO:0000256" key="1">
    <source>
        <dbReference type="ARBA" id="ARBA00007992"/>
    </source>
</evidence>
<name>A0A9N9Q7I4_9HELO</name>
<keyword evidence="2" id="KW-0285">Flavoprotein</keyword>
<dbReference type="PANTHER" id="PTHR47356:SF2">
    <property type="entry name" value="FAD-BINDING DOMAIN-CONTAINING PROTEIN-RELATED"/>
    <property type="match status" value="1"/>
</dbReference>
<keyword evidence="4" id="KW-0560">Oxidoreductase</keyword>
<keyword evidence="5" id="KW-0812">Transmembrane</keyword>
<proteinExistence type="inferred from homology"/>
<evidence type="ECO:0000256" key="3">
    <source>
        <dbReference type="ARBA" id="ARBA00022827"/>
    </source>
</evidence>
<keyword evidence="8" id="KW-1185">Reference proteome</keyword>
<comment type="caution">
    <text evidence="7">The sequence shown here is derived from an EMBL/GenBank/DDBJ whole genome shotgun (WGS) entry which is preliminary data.</text>
</comment>
<dbReference type="OrthoDB" id="10029326at2759"/>
<keyword evidence="5" id="KW-1133">Transmembrane helix</keyword>
<organism evidence="7 8">
    <name type="scientific">Hymenoscyphus albidus</name>
    <dbReference type="NCBI Taxonomy" id="595503"/>
    <lineage>
        <taxon>Eukaryota</taxon>
        <taxon>Fungi</taxon>
        <taxon>Dikarya</taxon>
        <taxon>Ascomycota</taxon>
        <taxon>Pezizomycotina</taxon>
        <taxon>Leotiomycetes</taxon>
        <taxon>Helotiales</taxon>
        <taxon>Helotiaceae</taxon>
        <taxon>Hymenoscyphus</taxon>
    </lineage>
</organism>